<comment type="caution">
    <text evidence="2">The sequence shown here is derived from an EMBL/GenBank/DDBJ whole genome shotgun (WGS) entry which is preliminary data.</text>
</comment>
<organism evidence="2 3">
    <name type="scientific">Kribbella sindirgiensis</name>
    <dbReference type="NCBI Taxonomy" id="1124744"/>
    <lineage>
        <taxon>Bacteria</taxon>
        <taxon>Bacillati</taxon>
        <taxon>Actinomycetota</taxon>
        <taxon>Actinomycetes</taxon>
        <taxon>Propionibacteriales</taxon>
        <taxon>Kribbellaceae</taxon>
        <taxon>Kribbella</taxon>
    </lineage>
</organism>
<evidence type="ECO:0000259" key="1">
    <source>
        <dbReference type="PROSITE" id="PS50043"/>
    </source>
</evidence>
<dbReference type="AlphaFoldDB" id="A0A4R0IRE6"/>
<dbReference type="InterPro" id="IPR036388">
    <property type="entry name" value="WH-like_DNA-bd_sf"/>
</dbReference>
<dbReference type="InterPro" id="IPR000792">
    <property type="entry name" value="Tscrpt_reg_LuxR_C"/>
</dbReference>
<keyword evidence="3" id="KW-1185">Reference proteome</keyword>
<reference evidence="2 3" key="1">
    <citation type="submission" date="2019-02" db="EMBL/GenBank/DDBJ databases">
        <title>Kribbella capetownensis sp. nov. and Kribbella speibonae sp. nov., isolated from soil.</title>
        <authorList>
            <person name="Curtis S.M."/>
            <person name="Norton I."/>
            <person name="Everest G.J."/>
            <person name="Meyers P.R."/>
        </authorList>
    </citation>
    <scope>NUCLEOTIDE SEQUENCE [LARGE SCALE GENOMIC DNA]</scope>
    <source>
        <strain evidence="2 3">DSM 27082</strain>
    </source>
</reference>
<dbReference type="GO" id="GO:0006355">
    <property type="term" value="P:regulation of DNA-templated transcription"/>
    <property type="evidence" value="ECO:0007669"/>
    <property type="project" value="InterPro"/>
</dbReference>
<dbReference type="Pfam" id="PF00196">
    <property type="entry name" value="GerE"/>
    <property type="match status" value="1"/>
</dbReference>
<dbReference type="SUPFAM" id="SSF46894">
    <property type="entry name" value="C-terminal effector domain of the bipartite response regulators"/>
    <property type="match status" value="1"/>
</dbReference>
<dbReference type="PROSITE" id="PS50043">
    <property type="entry name" value="HTH_LUXR_2"/>
    <property type="match status" value="1"/>
</dbReference>
<dbReference type="OrthoDB" id="5476461at2"/>
<evidence type="ECO:0000313" key="2">
    <source>
        <dbReference type="EMBL" id="TCC35210.1"/>
    </source>
</evidence>
<sequence length="48" mass="5294">MIPRSPPSSFSVRTVHHHVAAILRKLNVSNRREAAATARSLGLFGDLR</sequence>
<accession>A0A4R0IRE6</accession>
<feature type="domain" description="HTH luxR-type" evidence="1">
    <location>
        <begin position="1"/>
        <end position="42"/>
    </location>
</feature>
<dbReference type="Gene3D" id="1.10.10.10">
    <property type="entry name" value="Winged helix-like DNA-binding domain superfamily/Winged helix DNA-binding domain"/>
    <property type="match status" value="1"/>
</dbReference>
<dbReference type="Proteomes" id="UP000292695">
    <property type="component" value="Unassembled WGS sequence"/>
</dbReference>
<name>A0A4R0IRE6_9ACTN</name>
<dbReference type="InterPro" id="IPR016032">
    <property type="entry name" value="Sig_transdc_resp-reg_C-effctor"/>
</dbReference>
<dbReference type="GO" id="GO:0003677">
    <property type="term" value="F:DNA binding"/>
    <property type="evidence" value="ECO:0007669"/>
    <property type="project" value="InterPro"/>
</dbReference>
<evidence type="ECO:0000313" key="3">
    <source>
        <dbReference type="Proteomes" id="UP000292695"/>
    </source>
</evidence>
<gene>
    <name evidence="2" type="ORF">E0H50_13525</name>
</gene>
<dbReference type="EMBL" id="SJKA01000004">
    <property type="protein sequence ID" value="TCC35210.1"/>
    <property type="molecule type" value="Genomic_DNA"/>
</dbReference>
<protein>
    <submittedName>
        <fullName evidence="2">Response regulator transcription factor</fullName>
    </submittedName>
</protein>
<proteinExistence type="predicted"/>